<accession>A0A814JV67</accession>
<dbReference type="EMBL" id="CAJNOC010005106">
    <property type="protein sequence ID" value="CAF1042477.1"/>
    <property type="molecule type" value="Genomic_DNA"/>
</dbReference>
<feature type="domain" description="C2H2-type" evidence="4">
    <location>
        <begin position="343"/>
        <end position="366"/>
    </location>
</feature>
<keyword evidence="1" id="KW-0862">Zinc</keyword>
<feature type="non-terminal residue" evidence="5">
    <location>
        <position position="1"/>
    </location>
</feature>
<dbReference type="InterPro" id="IPR041661">
    <property type="entry name" value="ZN622/Rei1/Reh1_Znf-C2H2"/>
</dbReference>
<proteinExistence type="predicted"/>
<evidence type="ECO:0000259" key="4">
    <source>
        <dbReference type="PROSITE" id="PS50157"/>
    </source>
</evidence>
<name>A0A814JV67_9BILA</name>
<keyword evidence="1" id="KW-0479">Metal-binding</keyword>
<evidence type="ECO:0000313" key="5">
    <source>
        <dbReference type="EMBL" id="CAF1042477.1"/>
    </source>
</evidence>
<protein>
    <recommendedName>
        <fullName evidence="4">C2H2-type domain-containing protein</fullName>
    </recommendedName>
</protein>
<feature type="compositionally biased region" description="Basic and acidic residues" evidence="3">
    <location>
        <begin position="437"/>
        <end position="449"/>
    </location>
</feature>
<dbReference type="InterPro" id="IPR013087">
    <property type="entry name" value="Znf_C2H2_type"/>
</dbReference>
<dbReference type="GO" id="GO:0008270">
    <property type="term" value="F:zinc ion binding"/>
    <property type="evidence" value="ECO:0007669"/>
    <property type="project" value="UniProtKB-KW"/>
</dbReference>
<feature type="region of interest" description="Disordered" evidence="3">
    <location>
        <begin position="681"/>
        <end position="721"/>
    </location>
</feature>
<dbReference type="Proteomes" id="UP000663879">
    <property type="component" value="Unassembled WGS sequence"/>
</dbReference>
<dbReference type="Pfam" id="PF12756">
    <property type="entry name" value="zf-C2H2_2"/>
    <property type="match status" value="1"/>
</dbReference>
<evidence type="ECO:0000256" key="2">
    <source>
        <dbReference type="SAM" id="Coils"/>
    </source>
</evidence>
<dbReference type="Pfam" id="PF00096">
    <property type="entry name" value="zf-C2H2"/>
    <property type="match status" value="1"/>
</dbReference>
<feature type="domain" description="C2H2-type" evidence="4">
    <location>
        <begin position="616"/>
        <end position="639"/>
    </location>
</feature>
<dbReference type="OrthoDB" id="10020956at2759"/>
<keyword evidence="1" id="KW-0863">Zinc-finger</keyword>
<dbReference type="InterPro" id="IPR036236">
    <property type="entry name" value="Znf_C2H2_sf"/>
</dbReference>
<dbReference type="AlphaFoldDB" id="A0A814JV67"/>
<keyword evidence="6" id="KW-1185">Reference proteome</keyword>
<feature type="domain" description="C2H2-type" evidence="4">
    <location>
        <begin position="205"/>
        <end position="228"/>
    </location>
</feature>
<dbReference type="Gene3D" id="3.30.160.60">
    <property type="entry name" value="Classic Zinc Finger"/>
    <property type="match status" value="1"/>
</dbReference>
<comment type="caution">
    <text evidence="5">The sequence shown here is derived from an EMBL/GenBank/DDBJ whole genome shotgun (WGS) entry which is preliminary data.</text>
</comment>
<dbReference type="SMART" id="SM00355">
    <property type="entry name" value="ZnF_C2H2"/>
    <property type="match status" value="8"/>
</dbReference>
<feature type="compositionally biased region" description="Low complexity" evidence="3">
    <location>
        <begin position="698"/>
        <end position="712"/>
    </location>
</feature>
<dbReference type="PANTHER" id="PTHR21190:SF1">
    <property type="entry name" value="GH10077P"/>
    <property type="match status" value="1"/>
</dbReference>
<keyword evidence="2" id="KW-0175">Coiled coil</keyword>
<evidence type="ECO:0000256" key="3">
    <source>
        <dbReference type="SAM" id="MobiDB-lite"/>
    </source>
</evidence>
<sequence length="798" mass="91033">ILDQAKSDNLKKENLKCGFCPSCFDDLNQLKNHLYKDHIEEILNHLVKQSTQPKTQLNPQKLETFCTICKKEVCNKYFLKSHLLNKHGVQLEDYLANQTSSETTQPSSQAALYAAAVANELIENHAQSLSHSTLSQVASQKYSSNNSQFSPNNFDYFLNSTSKLIDEPPVRVEKEEAKSQKINQYLSLALQNSEPVTTNSPVSNTSCELCQKQFCNKYYLKKHKIDVHGLDANQNSSKSTHSIESVQAAATLSMLINPFLLINNNTPAASTDSSVKDEPCEKEETVIEVKEVETSKVEVVDEVKCDICSKVFKSIDFLNLHKMNKHKLKPLSDVQSNVLSNESFCEYCNKSFCNKYFLRTHMSKAHGKTLIIESGQNAQDNNHEDETFYASRVVDRVQCDICQKQVCNKYFLRTHKQKVHGIYDSELSANEENEAGEVMHESEGRRDSNCSDESNISMESNNQEILPSPPSTSASPSQAIDNQNSFCNLCKRKFYSYNFLRHHMNKIHHIKLPKRTFNHINEIENNYPNAQIESDEHDDDLHDDNEDNLQIVETLEHNNEQQEDEEELQQEEQVPITEQEITNEKNDVQIRPKNLVMKKLNRLPLTNSLLNLVNNLKCRMCMKEFKNKPLLKQHVLNSHKIKFTEYLSKYGSIEQSNTSLARSILLNNLFNLNQSPSKKFKKQKLSAVADTGRKRKNSGNSIGHSSIESSASKKSRTSSDECDMNDMVKQCQSLYDNTQNLQAFMIEKDESEQDENTNFTPCLIYLPVKGKINNQISVRIKLKPVNIAEDVVVKSEGL</sequence>
<organism evidence="5 6">
    <name type="scientific">Brachionus calyciflorus</name>
    <dbReference type="NCBI Taxonomy" id="104777"/>
    <lineage>
        <taxon>Eukaryota</taxon>
        <taxon>Metazoa</taxon>
        <taxon>Spiralia</taxon>
        <taxon>Gnathifera</taxon>
        <taxon>Rotifera</taxon>
        <taxon>Eurotatoria</taxon>
        <taxon>Monogononta</taxon>
        <taxon>Pseudotrocha</taxon>
        <taxon>Ploima</taxon>
        <taxon>Brachionidae</taxon>
        <taxon>Brachionus</taxon>
    </lineage>
</organism>
<feature type="coiled-coil region" evidence="2">
    <location>
        <begin position="545"/>
        <end position="572"/>
    </location>
</feature>
<dbReference type="PROSITE" id="PS00028">
    <property type="entry name" value="ZINC_FINGER_C2H2_1"/>
    <property type="match status" value="7"/>
</dbReference>
<dbReference type="SUPFAM" id="SSF57667">
    <property type="entry name" value="beta-beta-alpha zinc fingers"/>
    <property type="match status" value="1"/>
</dbReference>
<dbReference type="PANTHER" id="PTHR21190">
    <property type="entry name" value="GH10077P"/>
    <property type="match status" value="1"/>
</dbReference>
<dbReference type="PROSITE" id="PS50157">
    <property type="entry name" value="ZINC_FINGER_C2H2_2"/>
    <property type="match status" value="4"/>
</dbReference>
<reference evidence="5" key="1">
    <citation type="submission" date="2021-02" db="EMBL/GenBank/DDBJ databases">
        <authorList>
            <person name="Nowell W R."/>
        </authorList>
    </citation>
    <scope>NUCLEOTIDE SEQUENCE</scope>
    <source>
        <strain evidence="5">Ploen Becks lab</strain>
    </source>
</reference>
<evidence type="ECO:0000256" key="1">
    <source>
        <dbReference type="PROSITE-ProRule" id="PRU00042"/>
    </source>
</evidence>
<feature type="region of interest" description="Disordered" evidence="3">
    <location>
        <begin position="430"/>
        <end position="456"/>
    </location>
</feature>
<gene>
    <name evidence="5" type="ORF">OXX778_LOCUS18421</name>
</gene>
<evidence type="ECO:0000313" key="6">
    <source>
        <dbReference type="Proteomes" id="UP000663879"/>
    </source>
</evidence>
<feature type="domain" description="C2H2-type" evidence="4">
    <location>
        <begin position="485"/>
        <end position="513"/>
    </location>
</feature>